<dbReference type="Gene3D" id="3.30.160.880">
    <property type="entry name" value="Cell division protein ZapA protomer, N-terminal domain"/>
    <property type="match status" value="1"/>
</dbReference>
<dbReference type="Proteomes" id="UP000268553">
    <property type="component" value="Unassembled WGS sequence"/>
</dbReference>
<protein>
    <submittedName>
        <fullName evidence="1">Cell division protein ZapA</fullName>
    </submittedName>
</protein>
<keyword evidence="2" id="KW-1185">Reference proteome</keyword>
<accession>A0A3R8S5G4</accession>
<dbReference type="AlphaFoldDB" id="A0A3R8S5G4"/>
<dbReference type="EMBL" id="RWJI01000001">
    <property type="protein sequence ID" value="RRQ52262.1"/>
    <property type="molecule type" value="Genomic_DNA"/>
</dbReference>
<dbReference type="SUPFAM" id="SSF102829">
    <property type="entry name" value="Cell division protein ZapA-like"/>
    <property type="match status" value="1"/>
</dbReference>
<dbReference type="GO" id="GO:0051301">
    <property type="term" value="P:cell division"/>
    <property type="evidence" value="ECO:0007669"/>
    <property type="project" value="UniProtKB-KW"/>
</dbReference>
<reference evidence="1 2" key="1">
    <citation type="submission" date="2018-12" db="EMBL/GenBank/DDBJ databases">
        <authorList>
            <person name="Kim S.-J."/>
            <person name="Jung G.-Y."/>
        </authorList>
    </citation>
    <scope>NUCLEOTIDE SEQUENCE [LARGE SCALE GENOMIC DNA]</scope>
    <source>
        <strain evidence="1 2">03SU3-P</strain>
    </source>
</reference>
<dbReference type="RefSeq" id="WP_125230279.1">
    <property type="nucleotide sequence ID" value="NZ_RWJI01000001.1"/>
</dbReference>
<gene>
    <name evidence="1" type="ORF">D7D48_05185</name>
</gene>
<evidence type="ECO:0000313" key="2">
    <source>
        <dbReference type="Proteomes" id="UP000268553"/>
    </source>
</evidence>
<keyword evidence="1" id="KW-0131">Cell cycle</keyword>
<evidence type="ECO:0000313" key="1">
    <source>
        <dbReference type="EMBL" id="RRQ52262.1"/>
    </source>
</evidence>
<dbReference type="OrthoDB" id="9797575at2"/>
<dbReference type="Pfam" id="PF05164">
    <property type="entry name" value="ZapA"/>
    <property type="match status" value="1"/>
</dbReference>
<name>A0A3R8S5G4_9SPHN</name>
<comment type="caution">
    <text evidence="1">The sequence shown here is derived from an EMBL/GenBank/DDBJ whole genome shotgun (WGS) entry which is preliminary data.</text>
</comment>
<keyword evidence="1" id="KW-0132">Cell division</keyword>
<dbReference type="InterPro" id="IPR042233">
    <property type="entry name" value="Cell_div_ZapA_N"/>
</dbReference>
<proteinExistence type="predicted"/>
<organism evidence="1 2">
    <name type="scientific">Sphingorhabdus wooponensis</name>
    <dbReference type="NCBI Taxonomy" id="940136"/>
    <lineage>
        <taxon>Bacteria</taxon>
        <taxon>Pseudomonadati</taxon>
        <taxon>Pseudomonadota</taxon>
        <taxon>Alphaproteobacteria</taxon>
        <taxon>Sphingomonadales</taxon>
        <taxon>Sphingomonadaceae</taxon>
        <taxon>Sphingorhabdus</taxon>
    </lineage>
</organism>
<dbReference type="InterPro" id="IPR036192">
    <property type="entry name" value="Cell_div_ZapA-like_sf"/>
</dbReference>
<sequence length="104" mass="10957">MPDVKLSIAGRDYFVACNAGEEQRLLELGAMVDATAQQVSGGGRGLTETRALLFSALMLADRLHDAGGSVVAEKAVPSAAMVQSADTLEQLATRLENLALRLEN</sequence>
<dbReference type="InterPro" id="IPR007838">
    <property type="entry name" value="Cell_div_ZapA-like"/>
</dbReference>